<evidence type="ECO:0000256" key="3">
    <source>
        <dbReference type="ARBA" id="ARBA00022692"/>
    </source>
</evidence>
<evidence type="ECO:0000256" key="6">
    <source>
        <dbReference type="SAM" id="Phobius"/>
    </source>
</evidence>
<evidence type="ECO:0000256" key="4">
    <source>
        <dbReference type="ARBA" id="ARBA00022989"/>
    </source>
</evidence>
<dbReference type="InterPro" id="IPR032694">
    <property type="entry name" value="CopC/D"/>
</dbReference>
<keyword evidence="3 6" id="KW-0812">Transmembrane</keyword>
<keyword evidence="9" id="KW-1185">Reference proteome</keyword>
<keyword evidence="2" id="KW-1003">Cell membrane</keyword>
<proteinExistence type="predicted"/>
<reference evidence="9" key="1">
    <citation type="journal article" date="2019" name="Int. J. Syst. Evol. Microbiol.">
        <title>The Global Catalogue of Microorganisms (GCM) 10K type strain sequencing project: providing services to taxonomists for standard genome sequencing and annotation.</title>
        <authorList>
            <consortium name="The Broad Institute Genomics Platform"/>
            <consortium name="The Broad Institute Genome Sequencing Center for Infectious Disease"/>
            <person name="Wu L."/>
            <person name="Ma J."/>
        </authorList>
    </citation>
    <scope>NUCLEOTIDE SEQUENCE [LARGE SCALE GENOMIC DNA]</scope>
    <source>
        <strain evidence="9">CCUG 60023</strain>
    </source>
</reference>
<dbReference type="EMBL" id="JBHTJV010000013">
    <property type="protein sequence ID" value="MFD0917570.1"/>
    <property type="molecule type" value="Genomic_DNA"/>
</dbReference>
<evidence type="ECO:0000313" key="8">
    <source>
        <dbReference type="EMBL" id="MFD0917570.1"/>
    </source>
</evidence>
<dbReference type="InterPro" id="IPR008457">
    <property type="entry name" value="Cu-R_CopD_dom"/>
</dbReference>
<dbReference type="RefSeq" id="WP_377213427.1">
    <property type="nucleotide sequence ID" value="NZ_JBHTJV010000013.1"/>
</dbReference>
<protein>
    <submittedName>
        <fullName evidence="8">Copper resistance D family protein</fullName>
    </submittedName>
</protein>
<gene>
    <name evidence="8" type="ORF">ACFQ14_14260</name>
</gene>
<organism evidence="8 9">
    <name type="scientific">Pseudahrensia aquimaris</name>
    <dbReference type="NCBI Taxonomy" id="744461"/>
    <lineage>
        <taxon>Bacteria</taxon>
        <taxon>Pseudomonadati</taxon>
        <taxon>Pseudomonadota</taxon>
        <taxon>Alphaproteobacteria</taxon>
        <taxon>Hyphomicrobiales</taxon>
        <taxon>Ahrensiaceae</taxon>
        <taxon>Pseudahrensia</taxon>
    </lineage>
</organism>
<comment type="subcellular location">
    <subcellularLocation>
        <location evidence="1">Cell membrane</location>
        <topology evidence="1">Multi-pass membrane protein</topology>
    </subcellularLocation>
</comment>
<feature type="transmembrane region" description="Helical" evidence="6">
    <location>
        <begin position="87"/>
        <end position="114"/>
    </location>
</feature>
<feature type="transmembrane region" description="Helical" evidence="6">
    <location>
        <begin position="225"/>
        <end position="246"/>
    </location>
</feature>
<evidence type="ECO:0000256" key="2">
    <source>
        <dbReference type="ARBA" id="ARBA00022475"/>
    </source>
</evidence>
<feature type="transmembrane region" description="Helical" evidence="6">
    <location>
        <begin position="146"/>
        <end position="169"/>
    </location>
</feature>
<dbReference type="PANTHER" id="PTHR34820:SF4">
    <property type="entry name" value="INNER MEMBRANE PROTEIN YEBZ"/>
    <property type="match status" value="1"/>
</dbReference>
<name>A0ABW3FKU3_9HYPH</name>
<dbReference type="Pfam" id="PF05425">
    <property type="entry name" value="CopD"/>
    <property type="match status" value="1"/>
</dbReference>
<keyword evidence="5 6" id="KW-0472">Membrane</keyword>
<feature type="domain" description="Copper resistance protein D" evidence="7">
    <location>
        <begin position="187"/>
        <end position="284"/>
    </location>
</feature>
<feature type="transmembrane region" description="Helical" evidence="6">
    <location>
        <begin position="267"/>
        <end position="290"/>
    </location>
</feature>
<feature type="transmembrane region" description="Helical" evidence="6">
    <location>
        <begin position="47"/>
        <end position="67"/>
    </location>
</feature>
<dbReference type="Proteomes" id="UP001597101">
    <property type="component" value="Unassembled WGS sequence"/>
</dbReference>
<evidence type="ECO:0000256" key="1">
    <source>
        <dbReference type="ARBA" id="ARBA00004651"/>
    </source>
</evidence>
<sequence length="299" mass="30908">MSVELSSWDLLALAAKFASYVGCFVAIGSALYLFATSQLQDDLKAGLRRIIVSMAAVGLAGSLAQIVVQAGRLLDDGISGMVDPEMIGLVSNAPLGTSVLLRVLGLAALTAFALRIPAARWFGYTGALLTASSFSFVGHATGDPRLVLAALVTLHLLGVSFWIGALWPLRKSVATKSNLSVAGGLAHEFGRQAMWVVGGLVVAGSVLAFLLVGSPLALISSQYGLTLLLKLAAVAVLLALAAANKIRFVPALRKESVSAAGHLRKSISLEMAVVALILAITAVLTTVTSLPNTMDMTNG</sequence>
<evidence type="ECO:0000256" key="5">
    <source>
        <dbReference type="ARBA" id="ARBA00023136"/>
    </source>
</evidence>
<dbReference type="PANTHER" id="PTHR34820">
    <property type="entry name" value="INNER MEMBRANE PROTEIN YEBZ"/>
    <property type="match status" value="1"/>
</dbReference>
<evidence type="ECO:0000313" key="9">
    <source>
        <dbReference type="Proteomes" id="UP001597101"/>
    </source>
</evidence>
<comment type="caution">
    <text evidence="8">The sequence shown here is derived from an EMBL/GenBank/DDBJ whole genome shotgun (WGS) entry which is preliminary data.</text>
</comment>
<accession>A0ABW3FKU3</accession>
<feature type="transmembrane region" description="Helical" evidence="6">
    <location>
        <begin position="12"/>
        <end position="35"/>
    </location>
</feature>
<feature type="transmembrane region" description="Helical" evidence="6">
    <location>
        <begin position="195"/>
        <end position="219"/>
    </location>
</feature>
<keyword evidence="4 6" id="KW-1133">Transmembrane helix</keyword>
<evidence type="ECO:0000259" key="7">
    <source>
        <dbReference type="Pfam" id="PF05425"/>
    </source>
</evidence>
<feature type="transmembrane region" description="Helical" evidence="6">
    <location>
        <begin position="121"/>
        <end position="140"/>
    </location>
</feature>